<dbReference type="InterPro" id="IPR000524">
    <property type="entry name" value="Tscrpt_reg_HTH_GntR"/>
</dbReference>
<gene>
    <name evidence="5" type="ORF">GCM10023318_41620</name>
</gene>
<evidence type="ECO:0000259" key="4">
    <source>
        <dbReference type="PROSITE" id="PS50949"/>
    </source>
</evidence>
<dbReference type="SUPFAM" id="SSF64288">
    <property type="entry name" value="Chorismate lyase-like"/>
    <property type="match status" value="1"/>
</dbReference>
<dbReference type="PANTHER" id="PTHR44846:SF1">
    <property type="entry name" value="MANNOSYL-D-GLYCERATE TRANSPORT_METABOLISM SYSTEM REPRESSOR MNGR-RELATED"/>
    <property type="match status" value="1"/>
</dbReference>
<dbReference type="PANTHER" id="PTHR44846">
    <property type="entry name" value="MANNOSYL-D-GLYCERATE TRANSPORT/METABOLISM SYSTEM REPRESSOR MNGR-RELATED"/>
    <property type="match status" value="1"/>
</dbReference>
<proteinExistence type="predicted"/>
<protein>
    <submittedName>
        <fullName evidence="5">GntR family transcriptional regulator</fullName>
    </submittedName>
</protein>
<dbReference type="Gene3D" id="3.40.1410.10">
    <property type="entry name" value="Chorismate lyase-like"/>
    <property type="match status" value="1"/>
</dbReference>
<dbReference type="Pfam" id="PF00392">
    <property type="entry name" value="GntR"/>
    <property type="match status" value="1"/>
</dbReference>
<dbReference type="Gene3D" id="1.10.10.10">
    <property type="entry name" value="Winged helix-like DNA-binding domain superfamily/Winged helix DNA-binding domain"/>
    <property type="match status" value="1"/>
</dbReference>
<accession>A0ABP9KKH3</accession>
<dbReference type="InterPro" id="IPR036390">
    <property type="entry name" value="WH_DNA-bd_sf"/>
</dbReference>
<dbReference type="PRINTS" id="PR00035">
    <property type="entry name" value="HTHGNTR"/>
</dbReference>
<dbReference type="InterPro" id="IPR011663">
    <property type="entry name" value="UTRA"/>
</dbReference>
<dbReference type="Proteomes" id="UP001500603">
    <property type="component" value="Unassembled WGS sequence"/>
</dbReference>
<dbReference type="RefSeq" id="WP_345497236.1">
    <property type="nucleotide sequence ID" value="NZ_BAABJM010000004.1"/>
</dbReference>
<dbReference type="InterPro" id="IPR050679">
    <property type="entry name" value="Bact_HTH_transcr_reg"/>
</dbReference>
<evidence type="ECO:0000313" key="5">
    <source>
        <dbReference type="EMBL" id="GAA5060331.1"/>
    </source>
</evidence>
<evidence type="ECO:0000313" key="6">
    <source>
        <dbReference type="Proteomes" id="UP001500603"/>
    </source>
</evidence>
<dbReference type="Pfam" id="PF07702">
    <property type="entry name" value="UTRA"/>
    <property type="match status" value="1"/>
</dbReference>
<keyword evidence="3" id="KW-0804">Transcription</keyword>
<dbReference type="SMART" id="SM00866">
    <property type="entry name" value="UTRA"/>
    <property type="match status" value="1"/>
</dbReference>
<dbReference type="InterPro" id="IPR028978">
    <property type="entry name" value="Chorismate_lyase_/UTRA_dom_sf"/>
</dbReference>
<evidence type="ECO:0000256" key="2">
    <source>
        <dbReference type="ARBA" id="ARBA00023125"/>
    </source>
</evidence>
<dbReference type="CDD" id="cd07377">
    <property type="entry name" value="WHTH_GntR"/>
    <property type="match status" value="1"/>
</dbReference>
<keyword evidence="1" id="KW-0805">Transcription regulation</keyword>
<keyword evidence="2" id="KW-0238">DNA-binding</keyword>
<comment type="caution">
    <text evidence="5">The sequence shown here is derived from an EMBL/GenBank/DDBJ whole genome shotgun (WGS) entry which is preliminary data.</text>
</comment>
<evidence type="ECO:0000256" key="3">
    <source>
        <dbReference type="ARBA" id="ARBA00023163"/>
    </source>
</evidence>
<dbReference type="EMBL" id="BAABJM010000004">
    <property type="protein sequence ID" value="GAA5060331.1"/>
    <property type="molecule type" value="Genomic_DNA"/>
</dbReference>
<dbReference type="SUPFAM" id="SSF46785">
    <property type="entry name" value="Winged helix' DNA-binding domain"/>
    <property type="match status" value="1"/>
</dbReference>
<reference evidence="6" key="1">
    <citation type="journal article" date="2019" name="Int. J. Syst. Evol. Microbiol.">
        <title>The Global Catalogue of Microorganisms (GCM) 10K type strain sequencing project: providing services to taxonomists for standard genome sequencing and annotation.</title>
        <authorList>
            <consortium name="The Broad Institute Genomics Platform"/>
            <consortium name="The Broad Institute Genome Sequencing Center for Infectious Disease"/>
            <person name="Wu L."/>
            <person name="Ma J."/>
        </authorList>
    </citation>
    <scope>NUCLEOTIDE SEQUENCE [LARGE SCALE GENOMIC DNA]</scope>
    <source>
        <strain evidence="6">JCM 18298</strain>
    </source>
</reference>
<feature type="domain" description="HTH gntR-type" evidence="4">
    <location>
        <begin position="9"/>
        <end position="77"/>
    </location>
</feature>
<keyword evidence="6" id="KW-1185">Reference proteome</keyword>
<sequence length="246" mass="27291">MTETEPAPEPVYRKVANALRKQIASGTYRDGARLPTEAELAAQYGASRQTIRRAFHDLVAEGIVHRVPGRGTFAAEQRGGRYLRHLGSIEDLMNLSSDTSMDIVTPLRRQANIEAASRLRLETDLVYSVAFRRLHHDVPFVYTTVYLPERIARHVLEAPELAAGASSTYTLIGLLEPHLDAPIARADQSITVAPATSAVATALGCAPGHGMLRVDRLYSDKQDQLCELAMSYFLPEQYTYRITLER</sequence>
<organism evidence="5 6">
    <name type="scientific">Nocardia callitridis</name>
    <dbReference type="NCBI Taxonomy" id="648753"/>
    <lineage>
        <taxon>Bacteria</taxon>
        <taxon>Bacillati</taxon>
        <taxon>Actinomycetota</taxon>
        <taxon>Actinomycetes</taxon>
        <taxon>Mycobacteriales</taxon>
        <taxon>Nocardiaceae</taxon>
        <taxon>Nocardia</taxon>
    </lineage>
</organism>
<dbReference type="SMART" id="SM00345">
    <property type="entry name" value="HTH_GNTR"/>
    <property type="match status" value="1"/>
</dbReference>
<dbReference type="InterPro" id="IPR036388">
    <property type="entry name" value="WH-like_DNA-bd_sf"/>
</dbReference>
<evidence type="ECO:0000256" key="1">
    <source>
        <dbReference type="ARBA" id="ARBA00023015"/>
    </source>
</evidence>
<dbReference type="PROSITE" id="PS50949">
    <property type="entry name" value="HTH_GNTR"/>
    <property type="match status" value="1"/>
</dbReference>
<name>A0ABP9KKH3_9NOCA</name>